<dbReference type="Proteomes" id="UP001283366">
    <property type="component" value="Unassembled WGS sequence"/>
</dbReference>
<protein>
    <submittedName>
        <fullName evidence="2">Cyclophilin-like fold protein</fullName>
    </submittedName>
</protein>
<evidence type="ECO:0000259" key="1">
    <source>
        <dbReference type="Pfam" id="PF18050"/>
    </source>
</evidence>
<dbReference type="Pfam" id="PF18050">
    <property type="entry name" value="Cyclophil_like2"/>
    <property type="match status" value="1"/>
</dbReference>
<dbReference type="Proteomes" id="UP000196125">
    <property type="component" value="Unassembled WGS sequence"/>
</dbReference>
<dbReference type="EMBL" id="JAWRCO010000001">
    <property type="protein sequence ID" value="MDW6001832.1"/>
    <property type="molecule type" value="Genomic_DNA"/>
</dbReference>
<proteinExistence type="predicted"/>
<evidence type="ECO:0000313" key="2">
    <source>
        <dbReference type="EMBL" id="MDW6001832.1"/>
    </source>
</evidence>
<gene>
    <name evidence="2" type="ORF">SBX37_02840</name>
    <name evidence="3" type="ORF">VIM7927_01382</name>
</gene>
<keyword evidence="5" id="KW-1185">Reference proteome</keyword>
<dbReference type="AlphaFoldDB" id="A0A1Y6ISY7"/>
<dbReference type="InterPro" id="IPR041183">
    <property type="entry name" value="Cyclophilin-like"/>
</dbReference>
<accession>A0A1Y6ISY7</accession>
<dbReference type="OrthoDB" id="5298378at2"/>
<evidence type="ECO:0000313" key="5">
    <source>
        <dbReference type="Proteomes" id="UP001283366"/>
    </source>
</evidence>
<dbReference type="Gene3D" id="2.40.100.20">
    <property type="match status" value="1"/>
</dbReference>
<name>A0A1Y6ISY7_9VIBR</name>
<sequence length="119" mass="12838">MKISIDIESTTITATLLDNSAAARDFAELLPLTLTLTDYASIEKISDLPKRLSTQGEPSGTAAKAGDLTYYAPWGNLAIFTENFHRASGLVKLGSMENTGIELMRKSGPLKVTIRSFEG</sequence>
<reference evidence="2 5" key="2">
    <citation type="submission" date="2023-11" db="EMBL/GenBank/DDBJ databases">
        <title>Plant-associative lifestyle of Vibrio porteresiae and its evolutionary dynamics.</title>
        <authorList>
            <person name="Rameshkumar N."/>
            <person name="Kirti K."/>
        </authorList>
    </citation>
    <scope>NUCLEOTIDE SEQUENCE [LARGE SCALE GENOMIC DNA]</scope>
    <source>
        <strain evidence="2 5">MSSRF38</strain>
    </source>
</reference>
<dbReference type="RefSeq" id="WP_087480214.1">
    <property type="nucleotide sequence ID" value="NZ_AP024883.1"/>
</dbReference>
<evidence type="ECO:0000313" key="3">
    <source>
        <dbReference type="EMBL" id="SMS00141.1"/>
    </source>
</evidence>
<dbReference type="InterPro" id="IPR029000">
    <property type="entry name" value="Cyclophilin-like_dom_sf"/>
</dbReference>
<reference evidence="3 4" key="1">
    <citation type="submission" date="2017-05" db="EMBL/GenBank/DDBJ databases">
        <authorList>
            <person name="Song R."/>
            <person name="Chenine A.L."/>
            <person name="Ruprecht R.M."/>
        </authorList>
    </citation>
    <scope>NUCLEOTIDE SEQUENCE [LARGE SCALE GENOMIC DNA]</scope>
    <source>
        <strain evidence="3 4">CECT 7927</strain>
    </source>
</reference>
<evidence type="ECO:0000313" key="4">
    <source>
        <dbReference type="Proteomes" id="UP000196125"/>
    </source>
</evidence>
<dbReference type="EMBL" id="FXXI01000002">
    <property type="protein sequence ID" value="SMS00141.1"/>
    <property type="molecule type" value="Genomic_DNA"/>
</dbReference>
<dbReference type="SUPFAM" id="SSF50891">
    <property type="entry name" value="Cyclophilin-like"/>
    <property type="match status" value="1"/>
</dbReference>
<organism evidence="3 4">
    <name type="scientific">Vibrio mangrovi</name>
    <dbReference type="NCBI Taxonomy" id="474394"/>
    <lineage>
        <taxon>Bacteria</taxon>
        <taxon>Pseudomonadati</taxon>
        <taxon>Pseudomonadota</taxon>
        <taxon>Gammaproteobacteria</taxon>
        <taxon>Vibrionales</taxon>
        <taxon>Vibrionaceae</taxon>
        <taxon>Vibrio</taxon>
    </lineage>
</organism>
<feature type="domain" description="Cyclophilin-like" evidence="1">
    <location>
        <begin position="5"/>
        <end position="115"/>
    </location>
</feature>